<evidence type="ECO:0000256" key="1">
    <source>
        <dbReference type="ARBA" id="ARBA00022741"/>
    </source>
</evidence>
<accession>A0A1G9JJ65</accession>
<evidence type="ECO:0000256" key="2">
    <source>
        <dbReference type="ARBA" id="ARBA00023134"/>
    </source>
</evidence>
<evidence type="ECO:0000256" key="3">
    <source>
        <dbReference type="HAMAP-Rule" id="MF_01820"/>
    </source>
</evidence>
<dbReference type="GO" id="GO:0003924">
    <property type="term" value="F:GTPase activity"/>
    <property type="evidence" value="ECO:0007669"/>
    <property type="project" value="UniProtKB-UniRule"/>
</dbReference>
<dbReference type="GO" id="GO:0005525">
    <property type="term" value="F:GTP binding"/>
    <property type="evidence" value="ECO:0007669"/>
    <property type="project" value="UniProtKB-UniRule"/>
</dbReference>
<proteinExistence type="inferred from homology"/>
<keyword evidence="3" id="KW-0699">rRNA-binding</keyword>
<dbReference type="InterPro" id="IPR010914">
    <property type="entry name" value="RsgA_GTPase_dom"/>
</dbReference>
<organism evidence="6 7">
    <name type="scientific">Halarsenatibacter silvermanii</name>
    <dbReference type="NCBI Taxonomy" id="321763"/>
    <lineage>
        <taxon>Bacteria</taxon>
        <taxon>Bacillati</taxon>
        <taxon>Bacillota</taxon>
        <taxon>Clostridia</taxon>
        <taxon>Halanaerobiales</taxon>
        <taxon>Halarsenatibacteraceae</taxon>
        <taxon>Halarsenatibacter</taxon>
    </lineage>
</organism>
<dbReference type="InterPro" id="IPR012340">
    <property type="entry name" value="NA-bd_OB-fold"/>
</dbReference>
<dbReference type="PROSITE" id="PS50936">
    <property type="entry name" value="ENGC_GTPASE"/>
    <property type="match status" value="1"/>
</dbReference>
<dbReference type="GO" id="GO:0019843">
    <property type="term" value="F:rRNA binding"/>
    <property type="evidence" value="ECO:0007669"/>
    <property type="project" value="UniProtKB-KW"/>
</dbReference>
<dbReference type="EC" id="3.6.1.-" evidence="3"/>
<dbReference type="Gene3D" id="1.10.40.50">
    <property type="entry name" value="Probable gtpase engc, domain 3"/>
    <property type="match status" value="1"/>
</dbReference>
<comment type="cofactor">
    <cofactor evidence="3">
        <name>Zn(2+)</name>
        <dbReference type="ChEBI" id="CHEBI:29105"/>
    </cofactor>
    <text evidence="3">Binds 1 zinc ion per subunit.</text>
</comment>
<dbReference type="InterPro" id="IPR030378">
    <property type="entry name" value="G_CP_dom"/>
</dbReference>
<keyword evidence="3" id="KW-0862">Zinc</keyword>
<feature type="binding site" evidence="3">
    <location>
        <position position="246"/>
    </location>
    <ligand>
        <name>Zn(2+)</name>
        <dbReference type="ChEBI" id="CHEBI:29105"/>
    </ligand>
</feature>
<dbReference type="Gene3D" id="2.40.50.140">
    <property type="entry name" value="Nucleic acid-binding proteins"/>
    <property type="match status" value="1"/>
</dbReference>
<evidence type="ECO:0000313" key="6">
    <source>
        <dbReference type="EMBL" id="SDL37322.1"/>
    </source>
</evidence>
<dbReference type="EMBL" id="FNGO01000004">
    <property type="protein sequence ID" value="SDL37322.1"/>
    <property type="molecule type" value="Genomic_DNA"/>
</dbReference>
<keyword evidence="7" id="KW-1185">Reference proteome</keyword>
<keyword evidence="1 3" id="KW-0547">Nucleotide-binding</keyword>
<comment type="subunit">
    <text evidence="3">Monomer. Associates with 30S ribosomal subunit, binds 16S rRNA.</text>
</comment>
<dbReference type="PROSITE" id="PS51721">
    <property type="entry name" value="G_CP"/>
    <property type="match status" value="1"/>
</dbReference>
<sequence>MKGIVTEAVGGFFYVVDDEGQKHRCEVRGRVQEQIFPGDRVVFENWMIEEIIPRDNLLHRPKVANVDAVNIMFSIKEPEIDFSLLDRFILLVEKEGLNPVILINKLDLDSDFPAKQEDKITAYKNAGYSVHIFSVSKGTNLQVVKESLFAGINVMAGPSGVGKSALINELVSGAELTVGDISEKLGRGTHTTRQVKLVPLPGNGWVADSPGFTSLTLENLKPEEVKNYFPDFSGYQNKCHFSTCTHTHEPDCFVKESVENNEIPEFRYNSYCQLVEAARKEGDDHYS</sequence>
<name>A0A1G9JJ65_9FIRM</name>
<dbReference type="PANTHER" id="PTHR32120">
    <property type="entry name" value="SMALL RIBOSOMAL SUBUNIT BIOGENESIS GTPASE RSGA"/>
    <property type="match status" value="1"/>
</dbReference>
<dbReference type="Pfam" id="PF03193">
    <property type="entry name" value="RsgA_GTPase"/>
    <property type="match status" value="1"/>
</dbReference>
<keyword evidence="3" id="KW-0690">Ribosome biogenesis</keyword>
<feature type="binding site" evidence="3">
    <location>
        <position position="244"/>
    </location>
    <ligand>
        <name>Zn(2+)</name>
        <dbReference type="ChEBI" id="CHEBI:29105"/>
    </ligand>
</feature>
<dbReference type="SUPFAM" id="SSF52540">
    <property type="entry name" value="P-loop containing nucleoside triphosphate hydrolases"/>
    <property type="match status" value="1"/>
</dbReference>
<dbReference type="STRING" id="321763.SAMN04488692_1043"/>
<keyword evidence="3" id="KW-0378">Hydrolase</keyword>
<evidence type="ECO:0000259" key="5">
    <source>
        <dbReference type="PROSITE" id="PS51721"/>
    </source>
</evidence>
<comment type="function">
    <text evidence="3">One of several proteins that assist in the late maturation steps of the functional core of the 30S ribosomal subunit. Helps release RbfA from mature subunits. May play a role in the assembly of ribosomal proteins into the subunit. Circularly permuted GTPase that catalyzes slow GTP hydrolysis, GTPase activity is stimulated by the 30S ribosomal subunit.</text>
</comment>
<feature type="domain" description="CP-type G" evidence="5">
    <location>
        <begin position="55"/>
        <end position="215"/>
    </location>
</feature>
<dbReference type="GO" id="GO:0042274">
    <property type="term" value="P:ribosomal small subunit biogenesis"/>
    <property type="evidence" value="ECO:0007669"/>
    <property type="project" value="UniProtKB-UniRule"/>
</dbReference>
<dbReference type="OrthoDB" id="9809485at2"/>
<keyword evidence="3" id="KW-0479">Metal-binding</keyword>
<comment type="caution">
    <text evidence="3">Lacks conserved residue(s) required for the propagation of feature annotation.</text>
</comment>
<feature type="binding site" evidence="3">
    <location>
        <position position="252"/>
    </location>
    <ligand>
        <name>Zn(2+)</name>
        <dbReference type="ChEBI" id="CHEBI:29105"/>
    </ligand>
</feature>
<feature type="domain" description="EngC GTPase" evidence="4">
    <location>
        <begin position="64"/>
        <end position="213"/>
    </location>
</feature>
<dbReference type="AlphaFoldDB" id="A0A1G9JJ65"/>
<comment type="similarity">
    <text evidence="3">Belongs to the TRAFAC class YlqF/YawG GTPase family. RsgA subfamily.</text>
</comment>
<keyword evidence="2 3" id="KW-0342">GTP-binding</keyword>
<dbReference type="HAMAP" id="MF_01820">
    <property type="entry name" value="GTPase_RsgA"/>
    <property type="match status" value="1"/>
</dbReference>
<dbReference type="RefSeq" id="WP_089758410.1">
    <property type="nucleotide sequence ID" value="NZ_FNGO01000004.1"/>
</dbReference>
<feature type="binding site" evidence="3">
    <location>
        <position position="239"/>
    </location>
    <ligand>
        <name>Zn(2+)</name>
        <dbReference type="ChEBI" id="CHEBI:29105"/>
    </ligand>
</feature>
<dbReference type="NCBIfam" id="TIGR00157">
    <property type="entry name" value="ribosome small subunit-dependent GTPase A"/>
    <property type="match status" value="1"/>
</dbReference>
<dbReference type="SUPFAM" id="SSF50249">
    <property type="entry name" value="Nucleic acid-binding proteins"/>
    <property type="match status" value="1"/>
</dbReference>
<dbReference type="Proteomes" id="UP000199476">
    <property type="component" value="Unassembled WGS sequence"/>
</dbReference>
<dbReference type="GO" id="GO:0005737">
    <property type="term" value="C:cytoplasm"/>
    <property type="evidence" value="ECO:0007669"/>
    <property type="project" value="UniProtKB-SubCell"/>
</dbReference>
<keyword evidence="3" id="KW-0963">Cytoplasm</keyword>
<protein>
    <recommendedName>
        <fullName evidence="3">Small ribosomal subunit biogenesis GTPase RsgA</fullName>
        <ecNumber evidence="3">3.6.1.-</ecNumber>
    </recommendedName>
</protein>
<dbReference type="Gene3D" id="3.40.50.300">
    <property type="entry name" value="P-loop containing nucleotide triphosphate hydrolases"/>
    <property type="match status" value="1"/>
</dbReference>
<dbReference type="InterPro" id="IPR027417">
    <property type="entry name" value="P-loop_NTPase"/>
</dbReference>
<comment type="subcellular location">
    <subcellularLocation>
        <location evidence="3">Cytoplasm</location>
    </subcellularLocation>
</comment>
<dbReference type="InterPro" id="IPR004881">
    <property type="entry name" value="Ribosome_biogen_GTPase_RsgA"/>
</dbReference>
<feature type="binding site" evidence="3">
    <location>
        <begin position="104"/>
        <end position="107"/>
    </location>
    <ligand>
        <name>GTP</name>
        <dbReference type="ChEBI" id="CHEBI:37565"/>
    </ligand>
</feature>
<reference evidence="6 7" key="1">
    <citation type="submission" date="2016-10" db="EMBL/GenBank/DDBJ databases">
        <authorList>
            <person name="de Groot N.N."/>
        </authorList>
    </citation>
    <scope>NUCLEOTIDE SEQUENCE [LARGE SCALE GENOMIC DNA]</scope>
    <source>
        <strain evidence="6 7">SLAS-1</strain>
    </source>
</reference>
<dbReference type="GO" id="GO:0046872">
    <property type="term" value="F:metal ion binding"/>
    <property type="evidence" value="ECO:0007669"/>
    <property type="project" value="UniProtKB-KW"/>
</dbReference>
<dbReference type="PANTHER" id="PTHR32120:SF11">
    <property type="entry name" value="SMALL RIBOSOMAL SUBUNIT BIOGENESIS GTPASE RSGA 1, MITOCHONDRIAL-RELATED"/>
    <property type="match status" value="1"/>
</dbReference>
<evidence type="ECO:0000313" key="7">
    <source>
        <dbReference type="Proteomes" id="UP000199476"/>
    </source>
</evidence>
<evidence type="ECO:0000259" key="4">
    <source>
        <dbReference type="PROSITE" id="PS50936"/>
    </source>
</evidence>
<keyword evidence="3" id="KW-0694">RNA-binding</keyword>
<gene>
    <name evidence="3" type="primary">rsgA</name>
    <name evidence="6" type="ORF">SAMN04488692_1043</name>
</gene>
<dbReference type="CDD" id="cd01854">
    <property type="entry name" value="YjeQ_EngC"/>
    <property type="match status" value="1"/>
</dbReference>